<feature type="chain" id="PRO_5012033166" description="Fibronectin type-III domain-containing protein" evidence="4">
    <location>
        <begin position="20"/>
        <end position="1268"/>
    </location>
</feature>
<dbReference type="PROSITE" id="PS50853">
    <property type="entry name" value="FN3"/>
    <property type="match status" value="5"/>
</dbReference>
<feature type="transmembrane region" description="Helical" evidence="3">
    <location>
        <begin position="1184"/>
        <end position="1210"/>
    </location>
</feature>
<evidence type="ECO:0000256" key="3">
    <source>
        <dbReference type="SAM" id="Phobius"/>
    </source>
</evidence>
<dbReference type="Gene3D" id="2.60.40.10">
    <property type="entry name" value="Immunoglobulins"/>
    <property type="match status" value="6"/>
</dbReference>
<feature type="signal peptide" evidence="4">
    <location>
        <begin position="1"/>
        <end position="19"/>
    </location>
</feature>
<dbReference type="SMART" id="SM00060">
    <property type="entry name" value="FN3"/>
    <property type="match status" value="6"/>
</dbReference>
<feature type="domain" description="Fibronectin type-III" evidence="5">
    <location>
        <begin position="584"/>
        <end position="673"/>
    </location>
</feature>
<dbReference type="InterPro" id="IPR050991">
    <property type="entry name" value="ECM_Regulatory_Proteins"/>
</dbReference>
<keyword evidence="3" id="KW-1133">Transmembrane helix</keyword>
<dbReference type="Pfam" id="PF00041">
    <property type="entry name" value="fn3"/>
    <property type="match status" value="4"/>
</dbReference>
<feature type="domain" description="Fibronectin type-III" evidence="5">
    <location>
        <begin position="854"/>
        <end position="955"/>
    </location>
</feature>
<dbReference type="InterPro" id="IPR003961">
    <property type="entry name" value="FN3_dom"/>
</dbReference>
<dbReference type="CDD" id="cd00063">
    <property type="entry name" value="FN3"/>
    <property type="match status" value="6"/>
</dbReference>
<sequence length="1268" mass="137975">MTVSVLVVVFLLSVSKIISQCPPSSGIYLMHNGNCYTNGSYFLDDDIKGYSNSIQCVLAGITLNGGEWVTNNGSSIDCSTDPLRCNVMSSPDTTVGLYINGDIELFDDGWYKCCLPTDCSDSNTNIIFANIYILAQIEDISVDLPSDITVLPQTYTLRAVKIGQYDIDTADWYYETASTSIELCSVNKYQYNCTNDNGIAIDKGNGRWEYTLIVTWDGDTINSGILSLSRNYADHEYRFYLNASEVMRNRSITITVPSTAPSFLTEVNKTATTITVNWTALHSSDADGYVVNVTSDTDTVQTIQVEGSSNNTITLNGLRGGTTYSITVRAYQQLLGPASSTIRVFTHCQHEGVYLAFEGNCFANGSYFPDSSIKPNPLECVLPGTILDGGQWVGPNGEVACPGNNSNIQCTNGSGASLSVHINLGKNFLEPSGDGWYRCCLPTNCSDPDTNIIFANIFKFAQIQSFTVADLPSDMTVYPQAYKLNCIKIGFPEYDIRMNIGTTALANYIDCDDRTDDSHCIGIVMDSNMYTMRYIINITWDGEAVSSESISQSATGDQMYQCIVEVTNQPTRIRNTFIQVPDTAPSSLTEVNKTATTITVSWTALDSSDADGYVVNVTSDTDTVQTVQVEGSNNNTITLNGFRGGTTYSITVRAYQQLLGPASSAISVQTLPVINSISWTLVSSIAQLNRTQYCIDCLTTTDINPSTDVYWLVNGVMKSNSMYTSIDVLTYNNTLLVYPDPLGVSVNVTCIAIIGGVNYSKSVELHAPNGPPNQVKGFILNETSIKVNWTNSSKANGYVIEYTTGGVTRNVVSTSEDEVVLTNLLSISTYTISVYSYIDLPSVNSTVTVFKFDVPSPVTSLSVSNVSTTSITVNWTIPSSDNYVTYYTISYTPSCPQLSSVNDTVSVAPHESTATYSYTLIGLYSGMNYTITVRAGNVLGGSDPSLTENTTLRAVTTGVPQFVSLLQPINNLTWNEVDCSRRNGLITGYTVRISNNSITYNLTSTERHIILNDLVFGTVYNISVAATNSVGKGPFSDSIVVEIGIVSSPVESVSSIMDTTWAVISWSVPSYIPSDHPIITYEIGYHMFQSGNCSIVDDVDVYYINTLALNQNVSCGSTFTIITGLYSDTCYIFGLRPYTDNGYGAWTFITSETLTLQSPTMSIHIPSSPTPCTCISTSTSSGGVIAVGVLGGIWLILLTVIVIVHVYYFLRMQGLLTAQAKTDEDIAMQVCTPYDLHKTEVPSKENERAYEECEAPPDAATDDSIYDL</sequence>
<dbReference type="SUPFAM" id="SSF49265">
    <property type="entry name" value="Fibronectin type III"/>
    <property type="match status" value="4"/>
</dbReference>
<keyword evidence="1" id="KW-0677">Repeat</keyword>
<name>A0A1X7TND5_AMPQE</name>
<feature type="domain" description="Fibronectin type-III" evidence="5">
    <location>
        <begin position="956"/>
        <end position="1049"/>
    </location>
</feature>
<dbReference type="EnsemblMetazoa" id="Aqu2.1.16305_001">
    <property type="protein sequence ID" value="Aqu2.1.16305_001"/>
    <property type="gene ID" value="Aqu2.1.16305"/>
</dbReference>
<keyword evidence="3" id="KW-0812">Transmembrane</keyword>
<feature type="compositionally biased region" description="Basic and acidic residues" evidence="2">
    <location>
        <begin position="1241"/>
        <end position="1251"/>
    </location>
</feature>
<feature type="compositionally biased region" description="Acidic residues" evidence="2">
    <location>
        <begin position="1252"/>
        <end position="1268"/>
    </location>
</feature>
<evidence type="ECO:0000313" key="6">
    <source>
        <dbReference type="EnsemblMetazoa" id="Aqu2.1.16305_001"/>
    </source>
</evidence>
<feature type="region of interest" description="Disordered" evidence="2">
    <location>
        <begin position="1241"/>
        <end position="1268"/>
    </location>
</feature>
<evidence type="ECO:0000256" key="1">
    <source>
        <dbReference type="ARBA" id="ARBA00022737"/>
    </source>
</evidence>
<evidence type="ECO:0000256" key="4">
    <source>
        <dbReference type="SAM" id="SignalP"/>
    </source>
</evidence>
<dbReference type="InParanoid" id="A0A1X7TND5"/>
<feature type="domain" description="Fibronectin type-III" evidence="5">
    <location>
        <begin position="771"/>
        <end position="853"/>
    </location>
</feature>
<dbReference type="PANTHER" id="PTHR46708">
    <property type="entry name" value="TENASCIN"/>
    <property type="match status" value="1"/>
</dbReference>
<dbReference type="InterPro" id="IPR036116">
    <property type="entry name" value="FN3_sf"/>
</dbReference>
<dbReference type="eggNOG" id="KOG4228">
    <property type="taxonomic scope" value="Eukaryota"/>
</dbReference>
<evidence type="ECO:0000256" key="2">
    <source>
        <dbReference type="SAM" id="MobiDB-lite"/>
    </source>
</evidence>
<reference evidence="6" key="1">
    <citation type="submission" date="2017-05" db="UniProtKB">
        <authorList>
            <consortium name="EnsemblMetazoa"/>
        </authorList>
    </citation>
    <scope>IDENTIFICATION</scope>
</reference>
<evidence type="ECO:0000259" key="5">
    <source>
        <dbReference type="PROSITE" id="PS50853"/>
    </source>
</evidence>
<dbReference type="InterPro" id="IPR013783">
    <property type="entry name" value="Ig-like_fold"/>
</dbReference>
<dbReference type="AlphaFoldDB" id="A0A1X7TND5"/>
<proteinExistence type="predicted"/>
<organism evidence="6">
    <name type="scientific">Amphimedon queenslandica</name>
    <name type="common">Sponge</name>
    <dbReference type="NCBI Taxonomy" id="400682"/>
    <lineage>
        <taxon>Eukaryota</taxon>
        <taxon>Metazoa</taxon>
        <taxon>Porifera</taxon>
        <taxon>Demospongiae</taxon>
        <taxon>Heteroscleromorpha</taxon>
        <taxon>Haplosclerida</taxon>
        <taxon>Niphatidae</taxon>
        <taxon>Amphimedon</taxon>
    </lineage>
</organism>
<dbReference type="PANTHER" id="PTHR46708:SF2">
    <property type="entry name" value="FIBRONECTIN TYPE-III DOMAIN-CONTAINING PROTEIN"/>
    <property type="match status" value="1"/>
</dbReference>
<keyword evidence="3" id="KW-0472">Membrane</keyword>
<keyword evidence="4" id="KW-0732">Signal</keyword>
<accession>A0A1X7TND5</accession>
<feature type="domain" description="Fibronectin type-III" evidence="5">
    <location>
        <begin position="260"/>
        <end position="351"/>
    </location>
</feature>
<protein>
    <recommendedName>
        <fullName evidence="5">Fibronectin type-III domain-containing protein</fullName>
    </recommendedName>
</protein>